<evidence type="ECO:0008006" key="5">
    <source>
        <dbReference type="Google" id="ProtNLM"/>
    </source>
</evidence>
<feature type="coiled-coil region" evidence="1">
    <location>
        <begin position="27"/>
        <end position="54"/>
    </location>
</feature>
<gene>
    <name evidence="3" type="ORF">KAJ83_11960</name>
</gene>
<comment type="caution">
    <text evidence="3">The sequence shown here is derived from an EMBL/GenBank/DDBJ whole genome shotgun (WGS) entry which is preliminary data.</text>
</comment>
<protein>
    <recommendedName>
        <fullName evidence="5">Cell division protein FtsL</fullName>
    </recommendedName>
</protein>
<dbReference type="RefSeq" id="WP_210682309.1">
    <property type="nucleotide sequence ID" value="NZ_JAGMWN010000005.1"/>
</dbReference>
<feature type="compositionally biased region" description="Basic and acidic residues" evidence="2">
    <location>
        <begin position="86"/>
        <end position="99"/>
    </location>
</feature>
<organism evidence="3 4">
    <name type="scientific">Marivibrio halodurans</name>
    <dbReference type="NCBI Taxonomy" id="2039722"/>
    <lineage>
        <taxon>Bacteria</taxon>
        <taxon>Pseudomonadati</taxon>
        <taxon>Pseudomonadota</taxon>
        <taxon>Alphaproteobacteria</taxon>
        <taxon>Rhodospirillales</taxon>
        <taxon>Rhodospirillaceae</taxon>
        <taxon>Marivibrio</taxon>
    </lineage>
</organism>
<sequence>MRTFIIFTWVMLLGATGYTLFHITFEVEALESELARLNKQIVEEQEAVHVLEAEWSYLNRPERIEQLSETFLPMLGRVNPTQVLRLEDLPKRRSTDDGRPALGPALGSNEPAPGAEALPASITSDNRLTTSEGGT</sequence>
<reference evidence="3" key="1">
    <citation type="submission" date="2021-04" db="EMBL/GenBank/DDBJ databases">
        <authorList>
            <person name="Zhang D.-C."/>
        </authorList>
    </citation>
    <scope>NUCLEOTIDE SEQUENCE</scope>
    <source>
        <strain evidence="3">CGMCC 1.15697</strain>
    </source>
</reference>
<evidence type="ECO:0000313" key="3">
    <source>
        <dbReference type="EMBL" id="MBP5857725.1"/>
    </source>
</evidence>
<evidence type="ECO:0000256" key="1">
    <source>
        <dbReference type="SAM" id="Coils"/>
    </source>
</evidence>
<proteinExistence type="predicted"/>
<dbReference type="AlphaFoldDB" id="A0A8J7S0M9"/>
<keyword evidence="4" id="KW-1185">Reference proteome</keyword>
<dbReference type="EMBL" id="JAGMWN010000005">
    <property type="protein sequence ID" value="MBP5857725.1"/>
    <property type="molecule type" value="Genomic_DNA"/>
</dbReference>
<accession>A0A8J7S0M9</accession>
<evidence type="ECO:0000313" key="4">
    <source>
        <dbReference type="Proteomes" id="UP000672602"/>
    </source>
</evidence>
<name>A0A8J7S0M9_9PROT</name>
<feature type="compositionally biased region" description="Polar residues" evidence="2">
    <location>
        <begin position="121"/>
        <end position="135"/>
    </location>
</feature>
<dbReference type="Proteomes" id="UP000672602">
    <property type="component" value="Unassembled WGS sequence"/>
</dbReference>
<keyword evidence="1" id="KW-0175">Coiled coil</keyword>
<feature type="region of interest" description="Disordered" evidence="2">
    <location>
        <begin position="86"/>
        <end position="135"/>
    </location>
</feature>
<evidence type="ECO:0000256" key="2">
    <source>
        <dbReference type="SAM" id="MobiDB-lite"/>
    </source>
</evidence>